<dbReference type="RefSeq" id="WP_062941161.1">
    <property type="nucleotide sequence ID" value="NZ_CP071399.1"/>
</dbReference>
<evidence type="ECO:0000256" key="2">
    <source>
        <dbReference type="SAM" id="SignalP"/>
    </source>
</evidence>
<feature type="compositionally biased region" description="Low complexity" evidence="1">
    <location>
        <begin position="92"/>
        <end position="103"/>
    </location>
</feature>
<feature type="compositionally biased region" description="Low complexity" evidence="1">
    <location>
        <begin position="59"/>
        <end position="75"/>
    </location>
</feature>
<evidence type="ECO:0000256" key="1">
    <source>
        <dbReference type="SAM" id="MobiDB-lite"/>
    </source>
</evidence>
<dbReference type="AlphaFoldDB" id="A0A154ILL0"/>
<reference evidence="3" key="1">
    <citation type="submission" date="2016-03" db="EMBL/GenBank/DDBJ databases">
        <title>Microsymbionts genomes from the relict species Vavilovia formosa.</title>
        <authorList>
            <person name="Chirak E."/>
            <person name="Kimeklis A."/>
            <person name="Kopat V."/>
            <person name="Andronov E."/>
        </authorList>
    </citation>
    <scope>NUCLEOTIDE SEQUENCE [LARGE SCALE GENOMIC DNA]</scope>
    <source>
        <strain evidence="3">Vaf12</strain>
    </source>
</reference>
<sequence>MRMKLAAVSLLALGMATAAFAQSNPPQAPTNSGANTPSSSEYNSTGNSGSGTTVPLDPNATNSTTNNGSASSMNMPMNKANCPDQPSGESLQTQGGNSGTTTSEACPDK</sequence>
<feature type="compositionally biased region" description="Polar residues" evidence="1">
    <location>
        <begin position="22"/>
        <end position="53"/>
    </location>
</feature>
<evidence type="ECO:0000313" key="3">
    <source>
        <dbReference type="EMBL" id="KZB01469.1"/>
    </source>
</evidence>
<comment type="caution">
    <text evidence="3">The sequence shown here is derived from an EMBL/GenBank/DDBJ whole genome shotgun (WGS) entry which is preliminary data.</text>
</comment>
<organism evidence="3">
    <name type="scientific">Rhizobium leguminosarum</name>
    <dbReference type="NCBI Taxonomy" id="384"/>
    <lineage>
        <taxon>Bacteria</taxon>
        <taxon>Pseudomonadati</taxon>
        <taxon>Pseudomonadota</taxon>
        <taxon>Alphaproteobacteria</taxon>
        <taxon>Hyphomicrobiales</taxon>
        <taxon>Rhizobiaceae</taxon>
        <taxon>Rhizobium/Agrobacterium group</taxon>
        <taxon>Rhizobium</taxon>
    </lineage>
</organism>
<name>A0A154ILL0_RHILE</name>
<keyword evidence="2" id="KW-0732">Signal</keyword>
<dbReference type="EMBL" id="LVYU01000079">
    <property type="protein sequence ID" value="KZB01469.1"/>
    <property type="molecule type" value="Genomic_DNA"/>
</dbReference>
<accession>A0A154ILL0</accession>
<protein>
    <submittedName>
        <fullName evidence="3">Uncharacterized protein</fullName>
    </submittedName>
</protein>
<feature type="signal peptide" evidence="2">
    <location>
        <begin position="1"/>
        <end position="21"/>
    </location>
</feature>
<feature type="region of interest" description="Disordered" evidence="1">
    <location>
        <begin position="22"/>
        <end position="109"/>
    </location>
</feature>
<feature type="chain" id="PRO_5043534141" evidence="2">
    <location>
        <begin position="22"/>
        <end position="109"/>
    </location>
</feature>
<proteinExistence type="predicted"/>
<gene>
    <name evidence="3" type="ORF">A4A59_00885</name>
</gene>